<dbReference type="Pfam" id="PF16267">
    <property type="entry name" value="DUF4920"/>
    <property type="match status" value="1"/>
</dbReference>
<evidence type="ECO:0000313" key="3">
    <source>
        <dbReference type="Proteomes" id="UP000321479"/>
    </source>
</evidence>
<organism evidence="2 3">
    <name type="scientific">Mucilaginibacter ginsenosidivorans</name>
    <dbReference type="NCBI Taxonomy" id="398053"/>
    <lineage>
        <taxon>Bacteria</taxon>
        <taxon>Pseudomonadati</taxon>
        <taxon>Bacteroidota</taxon>
        <taxon>Sphingobacteriia</taxon>
        <taxon>Sphingobacteriales</taxon>
        <taxon>Sphingobacteriaceae</taxon>
        <taxon>Mucilaginibacter</taxon>
    </lineage>
</organism>
<sequence length="150" mass="16008">MKTFSLLLALLFSVSAFAQDHKAPAHGTIYGAKPDTTGVVPASRVEGFMAQKTRISVAVRGKVLAVKNGKFIIDGGKGKTIVSHFSTAGVKIPASLAGKTVVMDVIAQKLFIADDLQHFAGDTVKGKKQHDVKTAPKRRLTFEVKGMMVD</sequence>
<accession>A0A5B8UT02</accession>
<name>A0A5B8UT02_9SPHI</name>
<dbReference type="KEGG" id="mgin:FRZ54_02565"/>
<reference evidence="2 3" key="1">
    <citation type="journal article" date="2017" name="Curr. Microbiol.">
        <title>Mucilaginibacter ginsenosidivorans sp. nov., Isolated from Soil of Ginseng Field.</title>
        <authorList>
            <person name="Kim M.M."/>
            <person name="Siddiqi M.Z."/>
            <person name="Im W.T."/>
        </authorList>
    </citation>
    <scope>NUCLEOTIDE SEQUENCE [LARGE SCALE GENOMIC DNA]</scope>
    <source>
        <strain evidence="2 3">Gsoil 3017</strain>
    </source>
</reference>
<dbReference type="EMBL" id="CP042436">
    <property type="protein sequence ID" value="QEC61511.1"/>
    <property type="molecule type" value="Genomic_DNA"/>
</dbReference>
<feature type="chain" id="PRO_5022726087" evidence="1">
    <location>
        <begin position="19"/>
        <end position="150"/>
    </location>
</feature>
<evidence type="ECO:0000256" key="1">
    <source>
        <dbReference type="SAM" id="SignalP"/>
    </source>
</evidence>
<gene>
    <name evidence="2" type="ORF">FRZ54_02565</name>
</gene>
<protein>
    <submittedName>
        <fullName evidence="2">DUF4920 domain-containing protein</fullName>
    </submittedName>
</protein>
<dbReference type="OrthoDB" id="794173at2"/>
<dbReference type="InterPro" id="IPR032577">
    <property type="entry name" value="DUF4920"/>
</dbReference>
<keyword evidence="1" id="KW-0732">Signal</keyword>
<dbReference type="Proteomes" id="UP000321479">
    <property type="component" value="Chromosome"/>
</dbReference>
<dbReference type="AlphaFoldDB" id="A0A5B8UT02"/>
<dbReference type="RefSeq" id="WP_147030088.1">
    <property type="nucleotide sequence ID" value="NZ_CP042436.1"/>
</dbReference>
<proteinExistence type="predicted"/>
<feature type="signal peptide" evidence="1">
    <location>
        <begin position="1"/>
        <end position="18"/>
    </location>
</feature>
<keyword evidence="3" id="KW-1185">Reference proteome</keyword>
<evidence type="ECO:0000313" key="2">
    <source>
        <dbReference type="EMBL" id="QEC61511.1"/>
    </source>
</evidence>